<dbReference type="Proteomes" id="UP000199650">
    <property type="component" value="Unassembled WGS sequence"/>
</dbReference>
<keyword evidence="2" id="KW-1133">Transmembrane helix</keyword>
<keyword evidence="2" id="KW-0472">Membrane</keyword>
<keyword evidence="2" id="KW-0812">Transmembrane</keyword>
<gene>
    <name evidence="3" type="ORF">SAMN05444851_2866</name>
</gene>
<feature type="transmembrane region" description="Helical" evidence="2">
    <location>
        <begin position="9"/>
        <end position="31"/>
    </location>
</feature>
<protein>
    <submittedName>
        <fullName evidence="3">Uncharacterized protein</fullName>
    </submittedName>
</protein>
<keyword evidence="4" id="KW-1185">Reference proteome</keyword>
<reference evidence="3 4" key="1">
    <citation type="submission" date="2016-10" db="EMBL/GenBank/DDBJ databases">
        <authorList>
            <person name="de Groot N.N."/>
        </authorList>
    </citation>
    <scope>NUCLEOTIDE SEQUENCE [LARGE SCALE GENOMIC DNA]</scope>
    <source>
        <strain evidence="3 4">DSM 29439</strain>
    </source>
</reference>
<accession>A0A1I0QRX7</accession>
<sequence length="473" mass="49915">MKGTRSHRLAWSIVSVLFIAGGLFVSLAIYASKLIWPNPQNFAQEFASDKLIADHLSAAERPSPMSTPNNPPLSSHIPDLVAALDMLEMPNSGGDPHPAITSQVSDTPLRAPTALIDPHSFGPPLMPGNDTADLLPVLIAQATPSEVGEHAEDDEAVSVFSMGTPVADIPADPSDDPFADLTASVASESVPAMDDAEYQLDMRIAALAQPIDTPIPPPLPVEVFALASNAPEPLPEIVFVMSEPDIWPQRVDQAAVQSVSQSLSTPDLASVPAPSPAAIVRQQSPQKSPTPMIAPTIQLAAVSDDLHLPPPSAVSLENDDDLVLQIAKVLAAAPLPLPGAEDSVRPLYAPTASPRPQQRQRIDPTPPRAADQIAEPSPPSTVPTVAVVTPASAPVTAPTRSDDGRDRMSVVGIYDTDTAPWALLETSDGRIIKATKGTSFYGMRVARIRGNKIWIRDGGMEKGLTTGQVIVLD</sequence>
<name>A0A1I0QRX7_9RHOB</name>
<evidence type="ECO:0000256" key="1">
    <source>
        <dbReference type="SAM" id="MobiDB-lite"/>
    </source>
</evidence>
<proteinExistence type="predicted"/>
<evidence type="ECO:0000256" key="2">
    <source>
        <dbReference type="SAM" id="Phobius"/>
    </source>
</evidence>
<feature type="region of interest" description="Disordered" evidence="1">
    <location>
        <begin position="340"/>
        <end position="405"/>
    </location>
</feature>
<organism evidence="3 4">
    <name type="scientific">Aliiroseovarius sediminilitoris</name>
    <dbReference type="NCBI Taxonomy" id="1173584"/>
    <lineage>
        <taxon>Bacteria</taxon>
        <taxon>Pseudomonadati</taxon>
        <taxon>Pseudomonadota</taxon>
        <taxon>Alphaproteobacteria</taxon>
        <taxon>Rhodobacterales</taxon>
        <taxon>Paracoccaceae</taxon>
        <taxon>Aliiroseovarius</taxon>
    </lineage>
</organism>
<dbReference type="EMBL" id="FOJB01000001">
    <property type="protein sequence ID" value="SEW30299.1"/>
    <property type="molecule type" value="Genomic_DNA"/>
</dbReference>
<evidence type="ECO:0000313" key="3">
    <source>
        <dbReference type="EMBL" id="SEW30299.1"/>
    </source>
</evidence>
<dbReference type="AlphaFoldDB" id="A0A1I0QRX7"/>
<dbReference type="RefSeq" id="WP_091431558.1">
    <property type="nucleotide sequence ID" value="NZ_FOJB01000001.1"/>
</dbReference>
<feature type="compositionally biased region" description="Low complexity" evidence="1">
    <location>
        <begin position="382"/>
        <end position="399"/>
    </location>
</feature>
<evidence type="ECO:0000313" key="4">
    <source>
        <dbReference type="Proteomes" id="UP000199650"/>
    </source>
</evidence>